<reference evidence="5 6" key="1">
    <citation type="submission" date="2021-03" db="EMBL/GenBank/DDBJ databases">
        <title>Genomic Encyclopedia of Type Strains, Phase IV (KMG-IV): sequencing the most valuable type-strain genomes for metagenomic binning, comparative biology and taxonomic classification.</title>
        <authorList>
            <person name="Goeker M."/>
        </authorList>
    </citation>
    <scope>NUCLEOTIDE SEQUENCE [LARGE SCALE GENOMIC DNA]</scope>
    <source>
        <strain evidence="5 6">DSM 6139</strain>
    </source>
</reference>
<comment type="cofactor">
    <cofactor evidence="1">
        <name>thiamine diphosphate</name>
        <dbReference type="ChEBI" id="CHEBI:58937"/>
    </cofactor>
</comment>
<dbReference type="GO" id="GO:0004739">
    <property type="term" value="F:pyruvate dehydrogenase (acetyl-transferring) activity"/>
    <property type="evidence" value="ECO:0007669"/>
    <property type="project" value="UniProtKB-EC"/>
</dbReference>
<sequence length="327" mass="35432">MKVANEDLIKLYGEMWLIRLFEKRLSDLFAKGVLPGFIHLGIGQEAFMAGTHYNIKSGDSVGTSHREHGLLLGLGISPNALMAELYGKATGSNKGKGGSMHACSPKNGALGCNGILGDAQTIINGYAFSHKFRNDGNIAITIFGDGAANRGDVHEGMNLASVLNLPTVFIIVNNGYGISMSSKDSSNIQDLSARAQSYGMPGISVDGNDVLAVIEATGEAFKRTREGGGPCVLEFKTYRHQGHFEGDPVTYRPKEELDMWMKKDPIKRLETIILEKGLASPEKLLEVKNEQIAIIDAAQKFAEESPYPDISEVYTDVYFELEGGALK</sequence>
<keyword evidence="3" id="KW-0786">Thiamine pyrophosphate</keyword>
<evidence type="ECO:0000259" key="4">
    <source>
        <dbReference type="Pfam" id="PF00676"/>
    </source>
</evidence>
<evidence type="ECO:0000256" key="1">
    <source>
        <dbReference type="ARBA" id="ARBA00001964"/>
    </source>
</evidence>
<organism evidence="5 6">
    <name type="scientific">Youngiibacter multivorans</name>
    <dbReference type="NCBI Taxonomy" id="937251"/>
    <lineage>
        <taxon>Bacteria</taxon>
        <taxon>Bacillati</taxon>
        <taxon>Bacillota</taxon>
        <taxon>Clostridia</taxon>
        <taxon>Eubacteriales</taxon>
        <taxon>Clostridiaceae</taxon>
        <taxon>Youngiibacter</taxon>
    </lineage>
</organism>
<dbReference type="InterPro" id="IPR050642">
    <property type="entry name" value="PDH_E1_Alpha_Subunit"/>
</dbReference>
<keyword evidence="5" id="KW-0670">Pyruvate</keyword>
<proteinExistence type="predicted"/>
<evidence type="ECO:0000256" key="2">
    <source>
        <dbReference type="ARBA" id="ARBA00023002"/>
    </source>
</evidence>
<dbReference type="RefSeq" id="WP_209460119.1">
    <property type="nucleotide sequence ID" value="NZ_JAGGKC010000021.1"/>
</dbReference>
<keyword evidence="2 5" id="KW-0560">Oxidoreductase</keyword>
<name>A0ABS4G5X3_9CLOT</name>
<protein>
    <submittedName>
        <fullName evidence="5">Pyruvate dehydrogenase E1 component alpha subunit</fullName>
        <ecNumber evidence="5">1.2.4.1</ecNumber>
    </submittedName>
</protein>
<gene>
    <name evidence="5" type="ORF">J2Z34_002430</name>
</gene>
<dbReference type="Gene3D" id="3.40.50.970">
    <property type="match status" value="1"/>
</dbReference>
<dbReference type="SUPFAM" id="SSF52518">
    <property type="entry name" value="Thiamin diphosphate-binding fold (THDP-binding)"/>
    <property type="match status" value="1"/>
</dbReference>
<evidence type="ECO:0000313" key="5">
    <source>
        <dbReference type="EMBL" id="MBP1919934.1"/>
    </source>
</evidence>
<accession>A0ABS4G5X3</accession>
<dbReference type="InterPro" id="IPR001017">
    <property type="entry name" value="DH_E1"/>
</dbReference>
<dbReference type="CDD" id="cd02000">
    <property type="entry name" value="TPP_E1_PDC_ADC_BCADC"/>
    <property type="match status" value="1"/>
</dbReference>
<keyword evidence="6" id="KW-1185">Reference proteome</keyword>
<dbReference type="PANTHER" id="PTHR11516">
    <property type="entry name" value="PYRUVATE DEHYDROGENASE E1 COMPONENT, ALPHA SUBUNIT BACTERIAL AND ORGANELLAR"/>
    <property type="match status" value="1"/>
</dbReference>
<comment type="caution">
    <text evidence="5">The sequence shown here is derived from an EMBL/GenBank/DDBJ whole genome shotgun (WGS) entry which is preliminary data.</text>
</comment>
<dbReference type="InterPro" id="IPR029061">
    <property type="entry name" value="THDP-binding"/>
</dbReference>
<dbReference type="EC" id="1.2.4.1" evidence="5"/>
<dbReference type="PANTHER" id="PTHR11516:SF60">
    <property type="entry name" value="PYRUVATE DEHYDROGENASE E1 COMPONENT SUBUNIT ALPHA"/>
    <property type="match status" value="1"/>
</dbReference>
<evidence type="ECO:0000313" key="6">
    <source>
        <dbReference type="Proteomes" id="UP001519271"/>
    </source>
</evidence>
<dbReference type="EMBL" id="JAGGKC010000021">
    <property type="protein sequence ID" value="MBP1919934.1"/>
    <property type="molecule type" value="Genomic_DNA"/>
</dbReference>
<feature type="domain" description="Dehydrogenase E1 component" evidence="4">
    <location>
        <begin position="15"/>
        <end position="310"/>
    </location>
</feature>
<dbReference type="Proteomes" id="UP001519271">
    <property type="component" value="Unassembled WGS sequence"/>
</dbReference>
<evidence type="ECO:0000256" key="3">
    <source>
        <dbReference type="ARBA" id="ARBA00023052"/>
    </source>
</evidence>
<dbReference type="Pfam" id="PF00676">
    <property type="entry name" value="E1_dh"/>
    <property type="match status" value="1"/>
</dbReference>